<dbReference type="Proteomes" id="UP001227268">
    <property type="component" value="Unassembled WGS sequence"/>
</dbReference>
<evidence type="ECO:0000313" key="1">
    <source>
        <dbReference type="EMBL" id="KAJ9106158.1"/>
    </source>
</evidence>
<protein>
    <submittedName>
        <fullName evidence="1">Uncharacterized protein</fullName>
    </submittedName>
</protein>
<accession>A0ACC2W423</accession>
<evidence type="ECO:0000313" key="2">
    <source>
        <dbReference type="Proteomes" id="UP001227268"/>
    </source>
</evidence>
<organism evidence="1 2">
    <name type="scientific">Naganishia friedmannii</name>
    <dbReference type="NCBI Taxonomy" id="89922"/>
    <lineage>
        <taxon>Eukaryota</taxon>
        <taxon>Fungi</taxon>
        <taxon>Dikarya</taxon>
        <taxon>Basidiomycota</taxon>
        <taxon>Agaricomycotina</taxon>
        <taxon>Tremellomycetes</taxon>
        <taxon>Filobasidiales</taxon>
        <taxon>Filobasidiaceae</taxon>
        <taxon>Naganishia</taxon>
    </lineage>
</organism>
<name>A0ACC2W423_9TREE</name>
<gene>
    <name evidence="1" type="ORF">QFC21_001301</name>
</gene>
<reference evidence="1" key="1">
    <citation type="submission" date="2023-04" db="EMBL/GenBank/DDBJ databases">
        <title>Draft Genome sequencing of Naganishia species isolated from polar environments using Oxford Nanopore Technology.</title>
        <authorList>
            <person name="Leo P."/>
            <person name="Venkateswaran K."/>
        </authorList>
    </citation>
    <scope>NUCLEOTIDE SEQUENCE</scope>
    <source>
        <strain evidence="1">MNA-CCFEE 5423</strain>
    </source>
</reference>
<keyword evidence="2" id="KW-1185">Reference proteome</keyword>
<dbReference type="EMBL" id="JASBWT010000003">
    <property type="protein sequence ID" value="KAJ9106158.1"/>
    <property type="molecule type" value="Genomic_DNA"/>
</dbReference>
<comment type="caution">
    <text evidence="1">The sequence shown here is derived from an EMBL/GenBank/DDBJ whole genome shotgun (WGS) entry which is preliminary data.</text>
</comment>
<proteinExistence type="predicted"/>
<sequence>MSPTNPFAKPRPTSVTATIDAEPTTPSRPEPPKRQFSGFKQHLQSLQREGKVVSCSPRSRESVGDEDWPSDAAADTTAGGVIFPQMQHTKTSTPIHAPTVSSHTPTSQRHTPSAATTLTPRASSSKWRLLWRGGLQVGEERYTLPGIAFCARILIPPTSAVAVAIPLSPVPLSPTPTPLMTIGTGGQSTQGLDIEGKELAMREEGSYFPSSAADAATATATTSTSTSTFNVPQTISSAETDRHKTLQGTQHRLRPLLHPQSTSAITSHSHSDNATTRIPGAASINDTQHKAFTTTPSGPTGGDTDLCLSLESMKGRKTLRVRSVERLQDDDLDVPDEEDSGAVHTPGLLQRATKWSYNGEHGELIGFWRENRYLDPSSQKAGPSLLAQYIFNTLCRAPLSSSGRTRKALVVTLGDDVIDAQAGTFLIYGQLKSHFSNEDTGAERPKLELLATRRRRSKVVAAPERATGVVMRPGEPLPRGYDASYWRLDTRVSGVLFSREAHRVGLCDACTFPLGAAAVPGTVSEHRPWLTHLFVCATTDTLYTNDVVGGFKVPTIPSSRGLRRTASVAAQAARMSRAKSSGRIYMPPPAAASTRAGSSVAMSPSNSASSPTADGVVSTSTTMTVTKKLTPGRRGEKRKRPTEQQVAQDDDRRRRAGKITAIGNGSLIVDTDPTLDTSRPSEIGTRAESAAPIDDDPFGHGGRIQDSTTAIIRPALASRSHATQEWEGKNKASIKKRLLACLEARQCGRDHPEFKDVFSIANRGVCFALRNTIAAEPLDKDSIDRIVQVHLDLYLPMQGVNSSDDTLAKAIVPSIPATNTPPTPVVLDNRNDPDTTII</sequence>